<evidence type="ECO:0000256" key="5">
    <source>
        <dbReference type="RuleBase" id="RU003707"/>
    </source>
</evidence>
<comment type="similarity">
    <text evidence="2 5">Belongs to the enoyl-CoA hydratase/isomerase family.</text>
</comment>
<dbReference type="GO" id="GO:0005739">
    <property type="term" value="C:mitochondrion"/>
    <property type="evidence" value="ECO:0007669"/>
    <property type="project" value="TreeGrafter"/>
</dbReference>
<comment type="pathway">
    <text evidence="1">Mycotoxin biosynthesis.</text>
</comment>
<dbReference type="InterPro" id="IPR029045">
    <property type="entry name" value="ClpP/crotonase-like_dom_sf"/>
</dbReference>
<evidence type="ECO:0000256" key="1">
    <source>
        <dbReference type="ARBA" id="ARBA00004685"/>
    </source>
</evidence>
<dbReference type="FunFam" id="3.90.226.10:FF:000009">
    <property type="entry name" value="Carnitinyl-CoA dehydratase"/>
    <property type="match status" value="1"/>
</dbReference>
<evidence type="ECO:0000313" key="7">
    <source>
        <dbReference type="Proteomes" id="UP000799444"/>
    </source>
</evidence>
<dbReference type="InterPro" id="IPR001753">
    <property type="entry name" value="Enoyl-CoA_hydra/iso"/>
</dbReference>
<protein>
    <submittedName>
        <fullName evidence="6">Enoyl-CoA hydratase</fullName>
    </submittedName>
</protein>
<keyword evidence="4" id="KW-0456">Lyase</keyword>
<evidence type="ECO:0000256" key="4">
    <source>
        <dbReference type="ARBA" id="ARBA00023239"/>
    </source>
</evidence>
<dbReference type="AlphaFoldDB" id="A0A9P4R1M5"/>
<dbReference type="PANTHER" id="PTHR11941">
    <property type="entry name" value="ENOYL-COA HYDRATASE-RELATED"/>
    <property type="match status" value="1"/>
</dbReference>
<dbReference type="Gene3D" id="1.10.12.10">
    <property type="entry name" value="Lyase 2-enoyl-coa Hydratase, Chain A, domain 2"/>
    <property type="match status" value="1"/>
</dbReference>
<organism evidence="6 7">
    <name type="scientific">Polyplosphaeria fusca</name>
    <dbReference type="NCBI Taxonomy" id="682080"/>
    <lineage>
        <taxon>Eukaryota</taxon>
        <taxon>Fungi</taxon>
        <taxon>Dikarya</taxon>
        <taxon>Ascomycota</taxon>
        <taxon>Pezizomycotina</taxon>
        <taxon>Dothideomycetes</taxon>
        <taxon>Pleosporomycetidae</taxon>
        <taxon>Pleosporales</taxon>
        <taxon>Tetraplosphaeriaceae</taxon>
        <taxon>Polyplosphaeria</taxon>
    </lineage>
</organism>
<dbReference type="Pfam" id="PF00378">
    <property type="entry name" value="ECH_1"/>
    <property type="match status" value="1"/>
</dbReference>
<dbReference type="EMBL" id="ML996113">
    <property type="protein sequence ID" value="KAF2737763.1"/>
    <property type="molecule type" value="Genomic_DNA"/>
</dbReference>
<accession>A0A9P4R1M5</accession>
<evidence type="ECO:0000313" key="6">
    <source>
        <dbReference type="EMBL" id="KAF2737763.1"/>
    </source>
</evidence>
<keyword evidence="7" id="KW-1185">Reference proteome</keyword>
<dbReference type="InterPro" id="IPR018376">
    <property type="entry name" value="Enoyl-CoA_hyd/isom_CS"/>
</dbReference>
<dbReference type="CDD" id="cd06558">
    <property type="entry name" value="crotonase-like"/>
    <property type="match status" value="1"/>
</dbReference>
<name>A0A9P4R1M5_9PLEO</name>
<dbReference type="GO" id="GO:0006635">
    <property type="term" value="P:fatty acid beta-oxidation"/>
    <property type="evidence" value="ECO:0007669"/>
    <property type="project" value="TreeGrafter"/>
</dbReference>
<keyword evidence="3" id="KW-0843">Virulence</keyword>
<dbReference type="Proteomes" id="UP000799444">
    <property type="component" value="Unassembled WGS sequence"/>
</dbReference>
<dbReference type="InterPro" id="IPR014748">
    <property type="entry name" value="Enoyl-CoA_hydra_C"/>
</dbReference>
<gene>
    <name evidence="6" type="ORF">EJ04DRAFT_509986</name>
</gene>
<dbReference type="SUPFAM" id="SSF52096">
    <property type="entry name" value="ClpP/crotonase"/>
    <property type="match status" value="1"/>
</dbReference>
<evidence type="ECO:0000256" key="3">
    <source>
        <dbReference type="ARBA" id="ARBA00023026"/>
    </source>
</evidence>
<dbReference type="GO" id="GO:0016836">
    <property type="term" value="F:hydro-lyase activity"/>
    <property type="evidence" value="ECO:0007669"/>
    <property type="project" value="UniProtKB-ARBA"/>
</dbReference>
<proteinExistence type="inferred from homology"/>
<sequence length="266" mass="28295">MNEGLVQASSVNWAIKDAGVAIVELDRQLKRNALSQGLIDELTGALRLLDHNPKVRAVVLTSAGQSPFCAGADLSELAQISTVEAHQRAWLKDLEVGISTFRKPILAAVRGFAFGGGFEIALMCDMIFAASDARFGFPEIKLGTLPGAGGTQRLTKALGKHKAMELVLTGRSTTAAELERFGVVNRVCLPEEDVVEQTMAVAKTVASFSAPAVGLAKQAVRTAEATTLNAGLDIERALYYSSFSLADCQEGMAAFLEKRPASFQHG</sequence>
<dbReference type="PANTHER" id="PTHR11941:SF54">
    <property type="entry name" value="ENOYL-COA HYDRATASE, MITOCHONDRIAL"/>
    <property type="match status" value="1"/>
</dbReference>
<reference evidence="6" key="1">
    <citation type="journal article" date="2020" name="Stud. Mycol.">
        <title>101 Dothideomycetes genomes: a test case for predicting lifestyles and emergence of pathogens.</title>
        <authorList>
            <person name="Haridas S."/>
            <person name="Albert R."/>
            <person name="Binder M."/>
            <person name="Bloem J."/>
            <person name="Labutti K."/>
            <person name="Salamov A."/>
            <person name="Andreopoulos B."/>
            <person name="Baker S."/>
            <person name="Barry K."/>
            <person name="Bills G."/>
            <person name="Bluhm B."/>
            <person name="Cannon C."/>
            <person name="Castanera R."/>
            <person name="Culley D."/>
            <person name="Daum C."/>
            <person name="Ezra D."/>
            <person name="Gonzalez J."/>
            <person name="Henrissat B."/>
            <person name="Kuo A."/>
            <person name="Liang C."/>
            <person name="Lipzen A."/>
            <person name="Lutzoni F."/>
            <person name="Magnuson J."/>
            <person name="Mondo S."/>
            <person name="Nolan M."/>
            <person name="Ohm R."/>
            <person name="Pangilinan J."/>
            <person name="Park H.-J."/>
            <person name="Ramirez L."/>
            <person name="Alfaro M."/>
            <person name="Sun H."/>
            <person name="Tritt A."/>
            <person name="Yoshinaga Y."/>
            <person name="Zwiers L.-H."/>
            <person name="Turgeon B."/>
            <person name="Goodwin S."/>
            <person name="Spatafora J."/>
            <person name="Crous P."/>
            <person name="Grigoriev I."/>
        </authorList>
    </citation>
    <scope>NUCLEOTIDE SEQUENCE</scope>
    <source>
        <strain evidence="6">CBS 125425</strain>
    </source>
</reference>
<dbReference type="FunFam" id="1.10.12.10:FF:000001">
    <property type="entry name" value="Probable enoyl-CoA hydratase, mitochondrial"/>
    <property type="match status" value="1"/>
</dbReference>
<dbReference type="Gene3D" id="3.90.226.10">
    <property type="entry name" value="2-enoyl-CoA Hydratase, Chain A, domain 1"/>
    <property type="match status" value="1"/>
</dbReference>
<evidence type="ECO:0000256" key="2">
    <source>
        <dbReference type="ARBA" id="ARBA00005254"/>
    </source>
</evidence>
<dbReference type="PROSITE" id="PS00166">
    <property type="entry name" value="ENOYL_COA_HYDRATASE"/>
    <property type="match status" value="1"/>
</dbReference>
<comment type="caution">
    <text evidence="6">The sequence shown here is derived from an EMBL/GenBank/DDBJ whole genome shotgun (WGS) entry which is preliminary data.</text>
</comment>
<dbReference type="OrthoDB" id="2018133at2759"/>